<dbReference type="CDD" id="cd14966">
    <property type="entry name" value="7tmD_STE3"/>
    <property type="match status" value="1"/>
</dbReference>
<keyword evidence="3" id="KW-0589">Pheromone response</keyword>
<evidence type="ECO:0000256" key="6">
    <source>
        <dbReference type="ARBA" id="ARBA00023040"/>
    </source>
</evidence>
<keyword evidence="4 10" id="KW-0812">Transmembrane</keyword>
<evidence type="ECO:0000313" key="12">
    <source>
        <dbReference type="Proteomes" id="UP001497453"/>
    </source>
</evidence>
<protein>
    <recommendedName>
        <fullName evidence="13">Pheromone receptor</fullName>
    </recommendedName>
</protein>
<keyword evidence="6" id="KW-0297">G-protein coupled receptor</keyword>
<accession>A0ABP1CSS6</accession>
<sequence>MPDPTYPLFPIFAFCGFIVALIPLPWHFQAWNAGTCIYMLWASLASLIQFVDSIIWHDSLQNVAPIWCDISTKFIIGAGVGIPAASLCINRRLYNIASVRAVTVTRQERRRAIYIDIAISVGLPIVVMALHYIVQGHRFNILEEVGCLPEIFNTPPAYPLVFMWPVLLGCISFVYASLTLRAFWRRRIQFQELLSSTTSLSVNRYFRLMLLSCLEMALTIPISSYSIYVNTAGLTLSPWISWADTHFNFSHVEMIPAVIWRSSHSYLISVEMSRWLYPCCAFIFFALFGFADEARRNYKLAFWAVAKCLGFRRPSRKSDQGPYFQYVIHRCTLSYLSLSDPCD</sequence>
<comment type="similarity">
    <text evidence="2">Belongs to the G-protein coupled receptor 4 family.</text>
</comment>
<proteinExistence type="inferred from homology"/>
<feature type="transmembrane region" description="Helical" evidence="10">
    <location>
        <begin position="275"/>
        <end position="291"/>
    </location>
</feature>
<feature type="transmembrane region" description="Helical" evidence="10">
    <location>
        <begin position="205"/>
        <end position="228"/>
    </location>
</feature>
<evidence type="ECO:0000256" key="8">
    <source>
        <dbReference type="ARBA" id="ARBA00023170"/>
    </source>
</evidence>
<evidence type="ECO:0000313" key="11">
    <source>
        <dbReference type="EMBL" id="CAL1697584.1"/>
    </source>
</evidence>
<feature type="transmembrane region" description="Helical" evidence="10">
    <location>
        <begin position="113"/>
        <end position="134"/>
    </location>
</feature>
<evidence type="ECO:0000256" key="5">
    <source>
        <dbReference type="ARBA" id="ARBA00022989"/>
    </source>
</evidence>
<feature type="transmembrane region" description="Helical" evidence="10">
    <location>
        <begin position="75"/>
        <end position="93"/>
    </location>
</feature>
<keyword evidence="7 10" id="KW-0472">Membrane</keyword>
<evidence type="ECO:0000256" key="2">
    <source>
        <dbReference type="ARBA" id="ARBA00011085"/>
    </source>
</evidence>
<feature type="transmembrane region" description="Helical" evidence="10">
    <location>
        <begin position="36"/>
        <end position="55"/>
    </location>
</feature>
<evidence type="ECO:0000256" key="3">
    <source>
        <dbReference type="ARBA" id="ARBA00022507"/>
    </source>
</evidence>
<evidence type="ECO:0000256" key="9">
    <source>
        <dbReference type="ARBA" id="ARBA00023224"/>
    </source>
</evidence>
<reference evidence="12" key="1">
    <citation type="submission" date="2024-04" db="EMBL/GenBank/DDBJ databases">
        <authorList>
            <person name="Shaw F."/>
            <person name="Minotto A."/>
        </authorList>
    </citation>
    <scope>NUCLEOTIDE SEQUENCE [LARGE SCALE GENOMIC DNA]</scope>
</reference>
<dbReference type="Pfam" id="PF02076">
    <property type="entry name" value="STE3"/>
    <property type="match status" value="1"/>
</dbReference>
<feature type="transmembrane region" description="Helical" evidence="10">
    <location>
        <begin position="6"/>
        <end position="24"/>
    </location>
</feature>
<organism evidence="11 12">
    <name type="scientific">Somion occarium</name>
    <dbReference type="NCBI Taxonomy" id="3059160"/>
    <lineage>
        <taxon>Eukaryota</taxon>
        <taxon>Fungi</taxon>
        <taxon>Dikarya</taxon>
        <taxon>Basidiomycota</taxon>
        <taxon>Agaricomycotina</taxon>
        <taxon>Agaricomycetes</taxon>
        <taxon>Polyporales</taxon>
        <taxon>Cerrenaceae</taxon>
        <taxon>Somion</taxon>
    </lineage>
</organism>
<keyword evidence="12" id="KW-1185">Reference proteome</keyword>
<dbReference type="PANTHER" id="PTHR28097">
    <property type="entry name" value="PHEROMONE A FACTOR RECEPTOR"/>
    <property type="match status" value="1"/>
</dbReference>
<comment type="subcellular location">
    <subcellularLocation>
        <location evidence="1">Membrane</location>
        <topology evidence="1">Multi-pass membrane protein</topology>
    </subcellularLocation>
</comment>
<dbReference type="PANTHER" id="PTHR28097:SF1">
    <property type="entry name" value="PHEROMONE A FACTOR RECEPTOR"/>
    <property type="match status" value="1"/>
</dbReference>
<dbReference type="InterPro" id="IPR000481">
    <property type="entry name" value="GPCR_Pheromne_B_alpha_rcpt"/>
</dbReference>
<dbReference type="EMBL" id="OZ037953">
    <property type="protein sequence ID" value="CAL1697584.1"/>
    <property type="molecule type" value="Genomic_DNA"/>
</dbReference>
<gene>
    <name evidence="11" type="ORF">GFSPODELE1_LOCUS1736</name>
</gene>
<keyword evidence="9" id="KW-0807">Transducer</keyword>
<keyword evidence="8" id="KW-0675">Receptor</keyword>
<dbReference type="PRINTS" id="PR00899">
    <property type="entry name" value="GPCRSTE3"/>
</dbReference>
<dbReference type="Proteomes" id="UP001497453">
    <property type="component" value="Chromosome 10"/>
</dbReference>
<evidence type="ECO:0000256" key="1">
    <source>
        <dbReference type="ARBA" id="ARBA00004141"/>
    </source>
</evidence>
<evidence type="ECO:0000256" key="7">
    <source>
        <dbReference type="ARBA" id="ARBA00023136"/>
    </source>
</evidence>
<dbReference type="PRINTS" id="PR00901">
    <property type="entry name" value="PHEROMONEBAR"/>
</dbReference>
<evidence type="ECO:0000256" key="10">
    <source>
        <dbReference type="SAM" id="Phobius"/>
    </source>
</evidence>
<evidence type="ECO:0008006" key="13">
    <source>
        <dbReference type="Google" id="ProtNLM"/>
    </source>
</evidence>
<dbReference type="InterPro" id="IPR001499">
    <property type="entry name" value="GPCR_STE3"/>
</dbReference>
<evidence type="ECO:0000256" key="4">
    <source>
        <dbReference type="ARBA" id="ARBA00022692"/>
    </source>
</evidence>
<name>A0ABP1CSS6_9APHY</name>
<keyword evidence="5 10" id="KW-1133">Transmembrane helix</keyword>
<feature type="transmembrane region" description="Helical" evidence="10">
    <location>
        <begin position="162"/>
        <end position="184"/>
    </location>
</feature>